<gene>
    <name evidence="3" type="ORF">JF535_10610</name>
</gene>
<proteinExistence type="inferred from homology"/>
<organism evidence="3 4">
    <name type="scientific">Microbulbifer salipaludis</name>
    <dbReference type="NCBI Taxonomy" id="187980"/>
    <lineage>
        <taxon>Bacteria</taxon>
        <taxon>Pseudomonadati</taxon>
        <taxon>Pseudomonadota</taxon>
        <taxon>Gammaproteobacteria</taxon>
        <taxon>Cellvibrionales</taxon>
        <taxon>Microbulbiferaceae</taxon>
        <taxon>Microbulbifer</taxon>
    </lineage>
</organism>
<dbReference type="PRINTS" id="PR01790">
    <property type="entry name" value="SMP30FAMILY"/>
</dbReference>
<name>A0ABS3E7L2_9GAMM</name>
<sequence length="302" mass="33180">MSALRVSLRDTLPVANQLGECVLWDDRAGLVRWTDILGQRLYCYDPVSGTLSHNRLPRRLASFALTSRADLLVAAFDDRLSLYDTASGQEETLFLLPDTRELRFNDGRVDRSGQFWVGSMIENAGNRSDDPERQGRLYRLDRAGGVSAMRSGISISNSLCWSPDGRTAYFADSPEETIRAFDVDPRSGTWAEPRVFARTPAGVHPDGATVDAEGCVWSAQWGSGKVVRYSPQGECIAQIDLPARQLTCVAFGGADLSTLYVTSARCDLTPAQCEDQPVAGHLFVLDTNIRGLPESRYILGRG</sequence>
<dbReference type="InterPro" id="IPR005511">
    <property type="entry name" value="SMP-30"/>
</dbReference>
<protein>
    <submittedName>
        <fullName evidence="3">SMP-30/gluconolactonase/LRE family protein</fullName>
    </submittedName>
</protein>
<evidence type="ECO:0000259" key="2">
    <source>
        <dbReference type="Pfam" id="PF08450"/>
    </source>
</evidence>
<feature type="domain" description="SMP-30/Gluconolactonase/LRE-like region" evidence="2">
    <location>
        <begin position="18"/>
        <end position="265"/>
    </location>
</feature>
<reference evidence="3 4" key="1">
    <citation type="submission" date="2020-12" db="EMBL/GenBank/DDBJ databases">
        <title>Oil enriched cultivation method for isolating marine PHA-producing bacteria.</title>
        <authorList>
            <person name="Zheng W."/>
            <person name="Yu S."/>
            <person name="Huang Y."/>
        </authorList>
    </citation>
    <scope>NUCLEOTIDE SEQUENCE [LARGE SCALE GENOMIC DNA]</scope>
    <source>
        <strain evidence="3 4">SN0-2</strain>
    </source>
</reference>
<comment type="similarity">
    <text evidence="1">Belongs to the SMP-30/CGR1 family.</text>
</comment>
<dbReference type="Proteomes" id="UP000664293">
    <property type="component" value="Unassembled WGS sequence"/>
</dbReference>
<dbReference type="SUPFAM" id="SSF63829">
    <property type="entry name" value="Calcium-dependent phosphotriesterase"/>
    <property type="match status" value="1"/>
</dbReference>
<dbReference type="InterPro" id="IPR011042">
    <property type="entry name" value="6-blade_b-propeller_TolB-like"/>
</dbReference>
<dbReference type="Pfam" id="PF08450">
    <property type="entry name" value="SGL"/>
    <property type="match status" value="1"/>
</dbReference>
<dbReference type="InterPro" id="IPR013658">
    <property type="entry name" value="SGL"/>
</dbReference>
<keyword evidence="4" id="KW-1185">Reference proteome</keyword>
<evidence type="ECO:0000313" key="3">
    <source>
        <dbReference type="EMBL" id="MBN8431300.1"/>
    </source>
</evidence>
<evidence type="ECO:0000256" key="1">
    <source>
        <dbReference type="ARBA" id="ARBA00008853"/>
    </source>
</evidence>
<dbReference type="PANTHER" id="PTHR10907">
    <property type="entry name" value="REGUCALCIN"/>
    <property type="match status" value="1"/>
</dbReference>
<dbReference type="Gene3D" id="2.120.10.30">
    <property type="entry name" value="TolB, C-terminal domain"/>
    <property type="match status" value="1"/>
</dbReference>
<dbReference type="EMBL" id="JAEKJR010000002">
    <property type="protein sequence ID" value="MBN8431300.1"/>
    <property type="molecule type" value="Genomic_DNA"/>
</dbReference>
<dbReference type="PANTHER" id="PTHR10907:SF47">
    <property type="entry name" value="REGUCALCIN"/>
    <property type="match status" value="1"/>
</dbReference>
<comment type="caution">
    <text evidence="3">The sequence shown here is derived from an EMBL/GenBank/DDBJ whole genome shotgun (WGS) entry which is preliminary data.</text>
</comment>
<dbReference type="RefSeq" id="WP_207001902.1">
    <property type="nucleotide sequence ID" value="NZ_JAEKJR010000002.1"/>
</dbReference>
<accession>A0ABS3E7L2</accession>
<evidence type="ECO:0000313" key="4">
    <source>
        <dbReference type="Proteomes" id="UP000664293"/>
    </source>
</evidence>